<organism evidence="10 11">
    <name type="scientific">Penicillium frequentans</name>
    <dbReference type="NCBI Taxonomy" id="3151616"/>
    <lineage>
        <taxon>Eukaryota</taxon>
        <taxon>Fungi</taxon>
        <taxon>Dikarya</taxon>
        <taxon>Ascomycota</taxon>
        <taxon>Pezizomycotina</taxon>
        <taxon>Eurotiomycetes</taxon>
        <taxon>Eurotiomycetidae</taxon>
        <taxon>Eurotiales</taxon>
        <taxon>Aspergillaceae</taxon>
        <taxon>Penicillium</taxon>
    </lineage>
</organism>
<comment type="caution">
    <text evidence="10">The sequence shown here is derived from an EMBL/GenBank/DDBJ whole genome shotgun (WGS) entry which is preliminary data.</text>
</comment>
<reference evidence="10 11" key="1">
    <citation type="journal article" date="2023" name="IMA Fungus">
        <title>Comparative genomic study of the Penicillium genus elucidates a diverse pangenome and 15 lateral gene transfer events.</title>
        <authorList>
            <person name="Petersen C."/>
            <person name="Sorensen T."/>
            <person name="Nielsen M.R."/>
            <person name="Sondergaard T.E."/>
            <person name="Sorensen J.L."/>
            <person name="Fitzpatrick D.A."/>
            <person name="Frisvad J.C."/>
            <person name="Nielsen K.L."/>
        </authorList>
    </citation>
    <scope>NUCLEOTIDE SEQUENCE [LARGE SCALE GENOMIC DNA]</scope>
    <source>
        <strain evidence="10 11">IBT 35679</strain>
    </source>
</reference>
<dbReference type="EC" id="2.6.1.13" evidence="4 9"/>
<evidence type="ECO:0000256" key="6">
    <source>
        <dbReference type="ARBA" id="ARBA00022679"/>
    </source>
</evidence>
<evidence type="ECO:0000313" key="11">
    <source>
        <dbReference type="Proteomes" id="UP001220324"/>
    </source>
</evidence>
<keyword evidence="11" id="KW-1185">Reference proteome</keyword>
<dbReference type="GO" id="GO:0005737">
    <property type="term" value="C:cytoplasm"/>
    <property type="evidence" value="ECO:0007669"/>
    <property type="project" value="TreeGrafter"/>
</dbReference>
<gene>
    <name evidence="10" type="ORF">N7494_009290</name>
</gene>
<dbReference type="Pfam" id="PF00202">
    <property type="entry name" value="Aminotran_3"/>
    <property type="match status" value="1"/>
</dbReference>
<dbReference type="InterPro" id="IPR005814">
    <property type="entry name" value="Aminotrans_3"/>
</dbReference>
<comment type="cofactor">
    <cofactor evidence="1 9">
        <name>pyridoxal 5'-phosphate</name>
        <dbReference type="ChEBI" id="CHEBI:597326"/>
    </cofactor>
</comment>
<dbReference type="FunFam" id="3.40.640.10:FF:000011">
    <property type="entry name" value="Ornithine aminotransferase"/>
    <property type="match status" value="1"/>
</dbReference>
<dbReference type="InterPro" id="IPR050103">
    <property type="entry name" value="Class-III_PLP-dep_AT"/>
</dbReference>
<dbReference type="PANTHER" id="PTHR11986:SF18">
    <property type="entry name" value="ORNITHINE AMINOTRANSFERASE, MITOCHONDRIAL"/>
    <property type="match status" value="1"/>
</dbReference>
<dbReference type="InterPro" id="IPR015424">
    <property type="entry name" value="PyrdxlP-dep_Trfase"/>
</dbReference>
<dbReference type="FunFam" id="3.90.1150.10:FF:000152">
    <property type="entry name" value="Ornithine aminotransferase"/>
    <property type="match status" value="1"/>
</dbReference>
<dbReference type="EMBL" id="JAQIZZ010000007">
    <property type="protein sequence ID" value="KAJ5532738.1"/>
    <property type="molecule type" value="Genomic_DNA"/>
</dbReference>
<keyword evidence="6 9" id="KW-0808">Transferase</keyword>
<comment type="similarity">
    <text evidence="3 8">Belongs to the class-III pyridoxal-phosphate-dependent aminotransferase family.</text>
</comment>
<accession>A0AAD6CSE1</accession>
<comment type="catalytic activity">
    <reaction evidence="9">
        <text>a 2-oxocarboxylate + L-ornithine = L-glutamate 5-semialdehyde + an L-alpha-amino acid</text>
        <dbReference type="Rhea" id="RHEA:13877"/>
        <dbReference type="ChEBI" id="CHEBI:35179"/>
        <dbReference type="ChEBI" id="CHEBI:46911"/>
        <dbReference type="ChEBI" id="CHEBI:58066"/>
        <dbReference type="ChEBI" id="CHEBI:59869"/>
        <dbReference type="EC" id="2.6.1.13"/>
    </reaction>
</comment>
<dbReference type="GO" id="GO:0030170">
    <property type="term" value="F:pyridoxal phosphate binding"/>
    <property type="evidence" value="ECO:0007669"/>
    <property type="project" value="InterPro"/>
</dbReference>
<name>A0AAD6CSE1_9EURO</name>
<dbReference type="GO" id="GO:0019544">
    <property type="term" value="P:L-arginine catabolic process to L-glutamate"/>
    <property type="evidence" value="ECO:0007669"/>
    <property type="project" value="TreeGrafter"/>
</dbReference>
<evidence type="ECO:0000256" key="8">
    <source>
        <dbReference type="RuleBase" id="RU003560"/>
    </source>
</evidence>
<dbReference type="PANTHER" id="PTHR11986">
    <property type="entry name" value="AMINOTRANSFERASE CLASS III"/>
    <property type="match status" value="1"/>
</dbReference>
<dbReference type="GO" id="GO:0042802">
    <property type="term" value="F:identical protein binding"/>
    <property type="evidence" value="ECO:0007669"/>
    <property type="project" value="TreeGrafter"/>
</dbReference>
<dbReference type="AlphaFoldDB" id="A0AAD6CSE1"/>
<dbReference type="Gene3D" id="3.90.1150.10">
    <property type="entry name" value="Aspartate Aminotransferase, domain 1"/>
    <property type="match status" value="1"/>
</dbReference>
<dbReference type="CDD" id="cd00610">
    <property type="entry name" value="OAT_like"/>
    <property type="match status" value="1"/>
</dbReference>
<dbReference type="InterPro" id="IPR010164">
    <property type="entry name" value="Orn_aminotrans"/>
</dbReference>
<dbReference type="InterPro" id="IPR049704">
    <property type="entry name" value="Aminotrans_3_PPA_site"/>
</dbReference>
<keyword evidence="5 9" id="KW-0032">Aminotransferase</keyword>
<evidence type="ECO:0000256" key="9">
    <source>
        <dbReference type="RuleBase" id="RU365036"/>
    </source>
</evidence>
<evidence type="ECO:0000256" key="7">
    <source>
        <dbReference type="ARBA" id="ARBA00022898"/>
    </source>
</evidence>
<evidence type="ECO:0000256" key="1">
    <source>
        <dbReference type="ARBA" id="ARBA00001933"/>
    </source>
</evidence>
<dbReference type="InterPro" id="IPR015421">
    <property type="entry name" value="PyrdxlP-dep_Trfase_major"/>
</dbReference>
<dbReference type="Gene3D" id="3.40.640.10">
    <property type="entry name" value="Type I PLP-dependent aspartate aminotransferase-like (Major domain)"/>
    <property type="match status" value="1"/>
</dbReference>
<comment type="pathway">
    <text evidence="2 9">Amino-acid biosynthesis; L-proline biosynthesis; L-glutamate 5-semialdehyde from L-ornithine: step 1/1.</text>
</comment>
<sequence length="444" mass="47822">MGSNGPNSQYANGKLSSINRAATTEAALLAEKNFSAKNYQSLPIVFARAQGASVWDPEGKHYLDFHSASTALNHGHCHPKLVAALVEQASRLTLTSRAFHNDVYPQFAEMMTKLFGYDRVLPSSTGAEASETAIKVARKWAYKIKGVPQDQAIVLGAAGNHHGRTLASISLASDEMSRDNYGPLVPNVSCSIPGTDKLIKYNDKAALREAFEAAGFNLAAFVIEPIQGDAGVIVADDDYLQEARALCDEHNVLLVCDEIQTGIARTGKLLGHYWSGIKPDMVLLGKTMTGGMYPVSCVLGNNEVMLTVEPGTHGSTYGGNPLGAAVAMRALQVVEEENLIERAEHLGNVLRDGLRAIQAQSPIIETVRGRGLLNAFVIDQSKTNGHTGIELCELMKKKGLLLKSSRTGVIRIAPPLVVTDEELERGLDIIRQSIQELPSLPKST</sequence>
<evidence type="ECO:0000256" key="4">
    <source>
        <dbReference type="ARBA" id="ARBA00012924"/>
    </source>
</evidence>
<dbReference type="InterPro" id="IPR015422">
    <property type="entry name" value="PyrdxlP-dep_Trfase_small"/>
</dbReference>
<dbReference type="Proteomes" id="UP001220324">
    <property type="component" value="Unassembled WGS sequence"/>
</dbReference>
<evidence type="ECO:0000256" key="5">
    <source>
        <dbReference type="ARBA" id="ARBA00022576"/>
    </source>
</evidence>
<dbReference type="NCBIfam" id="TIGR01885">
    <property type="entry name" value="Orn_aminotrans"/>
    <property type="match status" value="1"/>
</dbReference>
<protein>
    <recommendedName>
        <fullName evidence="4 9">Ornithine aminotransferase</fullName>
        <ecNumber evidence="4 9">2.6.1.13</ecNumber>
    </recommendedName>
</protein>
<proteinExistence type="inferred from homology"/>
<dbReference type="PIRSF" id="PIRSF000521">
    <property type="entry name" value="Transaminase_4ab_Lys_Orn"/>
    <property type="match status" value="1"/>
</dbReference>
<evidence type="ECO:0000256" key="3">
    <source>
        <dbReference type="ARBA" id="ARBA00008954"/>
    </source>
</evidence>
<evidence type="ECO:0000313" key="10">
    <source>
        <dbReference type="EMBL" id="KAJ5532738.1"/>
    </source>
</evidence>
<dbReference type="SUPFAM" id="SSF53383">
    <property type="entry name" value="PLP-dependent transferases"/>
    <property type="match status" value="1"/>
</dbReference>
<keyword evidence="7 8" id="KW-0663">Pyridoxal phosphate</keyword>
<dbReference type="GO" id="GO:0010121">
    <property type="term" value="P:L-arginine catabolic process to proline via ornithine"/>
    <property type="evidence" value="ECO:0007669"/>
    <property type="project" value="TreeGrafter"/>
</dbReference>
<dbReference type="GO" id="GO:0004587">
    <property type="term" value="F:ornithine aminotransferase activity"/>
    <property type="evidence" value="ECO:0007669"/>
    <property type="project" value="UniProtKB-EC"/>
</dbReference>
<dbReference type="PROSITE" id="PS00600">
    <property type="entry name" value="AA_TRANSFER_CLASS_3"/>
    <property type="match status" value="1"/>
</dbReference>
<evidence type="ECO:0000256" key="2">
    <source>
        <dbReference type="ARBA" id="ARBA00004998"/>
    </source>
</evidence>